<organism evidence="1 2">
    <name type="scientific">Actinopolyspora biskrensis</name>
    <dbReference type="NCBI Taxonomy" id="1470178"/>
    <lineage>
        <taxon>Bacteria</taxon>
        <taxon>Bacillati</taxon>
        <taxon>Actinomycetota</taxon>
        <taxon>Actinomycetes</taxon>
        <taxon>Actinopolysporales</taxon>
        <taxon>Actinopolysporaceae</taxon>
        <taxon>Actinopolyspora</taxon>
    </lineage>
</organism>
<reference evidence="1 2" key="1">
    <citation type="submission" date="2020-07" db="EMBL/GenBank/DDBJ databases">
        <title>Genomic Encyclopedia of Type Strains, Phase III (KMG-III): the genomes of soil and plant-associated and newly described type strains.</title>
        <authorList>
            <person name="Whitman W."/>
        </authorList>
    </citation>
    <scope>NUCLEOTIDE SEQUENCE [LARGE SCALE GENOMIC DNA]</scope>
    <source>
        <strain evidence="1 2">CECT 8576</strain>
    </source>
</reference>
<protein>
    <submittedName>
        <fullName evidence="1">Uncharacterized protein</fullName>
    </submittedName>
</protein>
<dbReference type="RefSeq" id="WP_179535254.1">
    <property type="nucleotide sequence ID" value="NZ_JACBYW010000003.1"/>
</dbReference>
<sequence length="224" mass="25633">MPQGEQYSMTFLHNDPDLANTTFAAFAKPIYDIQNPFGIAWFSHSLNYSHWVTFYWELDWGYAYSEHGFSQGKKWVSGGYQYADPQDKATCSMNFYYSNGDFDWESDYVHPPSPDRDKLWVTFDPSVEDHPATHGLCLSTSSAESNQRDEFQLIPIIAGDVQARMIQNFTLDPTYFVTVGSYKQGQMASMSEILPLQQVQYAEGVKDMTAELVKGNTWKVYPSQ</sequence>
<dbReference type="EMBL" id="JACBYW010000003">
    <property type="protein sequence ID" value="NYH78812.1"/>
    <property type="molecule type" value="Genomic_DNA"/>
</dbReference>
<evidence type="ECO:0000313" key="2">
    <source>
        <dbReference type="Proteomes" id="UP000548304"/>
    </source>
</evidence>
<gene>
    <name evidence="1" type="ORF">FHR84_002137</name>
</gene>
<dbReference type="AlphaFoldDB" id="A0A852YYL0"/>
<name>A0A852YYL0_9ACTN</name>
<proteinExistence type="predicted"/>
<keyword evidence="2" id="KW-1185">Reference proteome</keyword>
<evidence type="ECO:0000313" key="1">
    <source>
        <dbReference type="EMBL" id="NYH78812.1"/>
    </source>
</evidence>
<dbReference type="Proteomes" id="UP000548304">
    <property type="component" value="Unassembled WGS sequence"/>
</dbReference>
<accession>A0A852YYL0</accession>
<comment type="caution">
    <text evidence="1">The sequence shown here is derived from an EMBL/GenBank/DDBJ whole genome shotgun (WGS) entry which is preliminary data.</text>
</comment>